<dbReference type="EMBL" id="JARAKH010000005">
    <property type="protein sequence ID" value="KAK8403695.1"/>
    <property type="molecule type" value="Genomic_DNA"/>
</dbReference>
<gene>
    <name evidence="1" type="ORF">O3P69_000057</name>
</gene>
<sequence length="79" mass="8730">MIISSSEIVQEEGKSYLLLLWKTSVLGVFGTVLCWDAELWRDSTRQRHRSGLTAATSPAATSPATTHYQEVSVECVWSG</sequence>
<protein>
    <submittedName>
        <fullName evidence="1">Uncharacterized protein</fullName>
    </submittedName>
</protein>
<name>A0AAW0UYL6_SCYPA</name>
<dbReference type="Proteomes" id="UP001487740">
    <property type="component" value="Unassembled WGS sequence"/>
</dbReference>
<proteinExistence type="predicted"/>
<evidence type="ECO:0000313" key="1">
    <source>
        <dbReference type="EMBL" id="KAK8403695.1"/>
    </source>
</evidence>
<keyword evidence="2" id="KW-1185">Reference proteome</keyword>
<dbReference type="AlphaFoldDB" id="A0AAW0UYL6"/>
<reference evidence="1 2" key="1">
    <citation type="submission" date="2023-03" db="EMBL/GenBank/DDBJ databases">
        <title>High-quality genome of Scylla paramamosain provides insights in environmental adaptation.</title>
        <authorList>
            <person name="Zhang L."/>
        </authorList>
    </citation>
    <scope>NUCLEOTIDE SEQUENCE [LARGE SCALE GENOMIC DNA]</scope>
    <source>
        <strain evidence="1">LZ_2023a</strain>
        <tissue evidence="1">Muscle</tissue>
    </source>
</reference>
<evidence type="ECO:0000313" key="2">
    <source>
        <dbReference type="Proteomes" id="UP001487740"/>
    </source>
</evidence>
<organism evidence="1 2">
    <name type="scientific">Scylla paramamosain</name>
    <name type="common">Mud crab</name>
    <dbReference type="NCBI Taxonomy" id="85552"/>
    <lineage>
        <taxon>Eukaryota</taxon>
        <taxon>Metazoa</taxon>
        <taxon>Ecdysozoa</taxon>
        <taxon>Arthropoda</taxon>
        <taxon>Crustacea</taxon>
        <taxon>Multicrustacea</taxon>
        <taxon>Malacostraca</taxon>
        <taxon>Eumalacostraca</taxon>
        <taxon>Eucarida</taxon>
        <taxon>Decapoda</taxon>
        <taxon>Pleocyemata</taxon>
        <taxon>Brachyura</taxon>
        <taxon>Eubrachyura</taxon>
        <taxon>Portunoidea</taxon>
        <taxon>Portunidae</taxon>
        <taxon>Portuninae</taxon>
        <taxon>Scylla</taxon>
    </lineage>
</organism>
<comment type="caution">
    <text evidence="1">The sequence shown here is derived from an EMBL/GenBank/DDBJ whole genome shotgun (WGS) entry which is preliminary data.</text>
</comment>
<accession>A0AAW0UYL6</accession>